<keyword evidence="17" id="KW-1185">Reference proteome</keyword>
<evidence type="ECO:0000259" key="14">
    <source>
        <dbReference type="Pfam" id="PF00593"/>
    </source>
</evidence>
<dbReference type="Gene3D" id="2.40.170.20">
    <property type="entry name" value="TonB-dependent receptor, beta-barrel domain"/>
    <property type="match status" value="1"/>
</dbReference>
<evidence type="ECO:0000256" key="11">
    <source>
        <dbReference type="PROSITE-ProRule" id="PRU01360"/>
    </source>
</evidence>
<dbReference type="EMBL" id="QFBC01000018">
    <property type="protein sequence ID" value="PWE53167.1"/>
    <property type="molecule type" value="Genomic_DNA"/>
</dbReference>
<dbReference type="Pfam" id="PF07715">
    <property type="entry name" value="Plug"/>
    <property type="match status" value="1"/>
</dbReference>
<evidence type="ECO:0000256" key="9">
    <source>
        <dbReference type="ARBA" id="ARBA00023136"/>
    </source>
</evidence>
<accession>A0A2U2DIM9</accession>
<evidence type="ECO:0000256" key="5">
    <source>
        <dbReference type="ARBA" id="ARBA00022692"/>
    </source>
</evidence>
<dbReference type="Proteomes" id="UP000245252">
    <property type="component" value="Unassembled WGS sequence"/>
</dbReference>
<keyword evidence="10 11" id="KW-0998">Cell outer membrane</keyword>
<evidence type="ECO:0000256" key="12">
    <source>
        <dbReference type="RuleBase" id="RU003357"/>
    </source>
</evidence>
<dbReference type="OrthoDB" id="9760333at2"/>
<evidence type="ECO:0000256" key="6">
    <source>
        <dbReference type="ARBA" id="ARBA00023004"/>
    </source>
</evidence>
<dbReference type="PANTHER" id="PTHR32552:SF81">
    <property type="entry name" value="TONB-DEPENDENT OUTER MEMBRANE RECEPTOR"/>
    <property type="match status" value="1"/>
</dbReference>
<keyword evidence="4" id="KW-0410">Iron transport</keyword>
<feature type="chain" id="PRO_5015719901" evidence="13">
    <location>
        <begin position="35"/>
        <end position="708"/>
    </location>
</feature>
<feature type="domain" description="TonB-dependent receptor-like beta-barrel" evidence="14">
    <location>
        <begin position="258"/>
        <end position="674"/>
    </location>
</feature>
<gene>
    <name evidence="16" type="ORF">DEM27_27755</name>
</gene>
<dbReference type="InterPro" id="IPR036942">
    <property type="entry name" value="Beta-barrel_TonB_sf"/>
</dbReference>
<dbReference type="InterPro" id="IPR039426">
    <property type="entry name" value="TonB-dep_rcpt-like"/>
</dbReference>
<evidence type="ECO:0000256" key="2">
    <source>
        <dbReference type="ARBA" id="ARBA00022448"/>
    </source>
</evidence>
<comment type="caution">
    <text evidence="16">The sequence shown here is derived from an EMBL/GenBank/DDBJ whole genome shotgun (WGS) entry which is preliminary data.</text>
</comment>
<keyword evidence="3 11" id="KW-1134">Transmembrane beta strand</keyword>
<keyword evidence="16" id="KW-0675">Receptor</keyword>
<evidence type="ECO:0000256" key="4">
    <source>
        <dbReference type="ARBA" id="ARBA00022496"/>
    </source>
</evidence>
<keyword evidence="2 11" id="KW-0813">Transport</keyword>
<dbReference type="GO" id="GO:0006826">
    <property type="term" value="P:iron ion transport"/>
    <property type="evidence" value="ECO:0007669"/>
    <property type="project" value="UniProtKB-KW"/>
</dbReference>
<sequence length="708" mass="77370">MRIAVMNIRRARRLFATSFLTASAVLSPVLPVYGQDTVISDDGGSEATVLKTITVTARRREEKIQDAPVAVTAIPLDDIAKGKITTLEDAAFRSPNVLFNGQGGPLTIRGVTSLGISGGVDRQPAVGLFLDDVFLARPLGYPVLLEDLERLEIVRGSQATLYGKNTIGGAVNLISREPGDVASGEISATLGTDMDRRFKAAYETPIGDTGFAVRGSASWSGANGYIDNLGSDVSDTDNFNGRFVVTGEVGDGTRLKIIGDYARNRDDGGLWYAPVADAFDFRSFHDFKPENSVDSGGLSVRLDHSFESFDVTSITAIRGHDMRQYLDGDFTASPDIGQAQVEKQRQFSQDLRFSSNGDGPWRWTGGLFYMHEKFDGTQYFDFAALDRTVWSRDVFEQSSDTFSAFGEVGYFVTPELELAAGARYTYERKSTSSEISSPSGTFMFGYPGRAEGDVDFSNISPEVSATYHLSEGNIAFGKISRGFKSGGISPYIEDDGSANSYDPETTTSYELGTKLTSGDGRFTLAASLFYIDWKDQQAVIYTSPFTRVYRNAAAATSKGFEIEGTAQLTEELGLRAGYGYTHAVYDDFVDTVMGQDYTGNPLPFSPRHSFSAGLRWESELNNELKLTAGLEYTFRSSYAFTANNAYRQDPTHLVDAHIGLEKNGLSATLWAKNLTDERYLKNYFSYSGTDMGVAAPGRTVGITLTKKW</sequence>
<keyword evidence="9 11" id="KW-0472">Membrane</keyword>
<dbReference type="Pfam" id="PF00593">
    <property type="entry name" value="TonB_dep_Rec_b-barrel"/>
    <property type="match status" value="1"/>
</dbReference>
<keyword evidence="6" id="KW-0408">Iron</keyword>
<proteinExistence type="inferred from homology"/>
<reference evidence="16 17" key="1">
    <citation type="submission" date="2018-05" db="EMBL/GenBank/DDBJ databases">
        <title>The draft genome of strain NS-104.</title>
        <authorList>
            <person name="Hang P."/>
            <person name="Jiang J."/>
        </authorList>
    </citation>
    <scope>NUCLEOTIDE SEQUENCE [LARGE SCALE GENOMIC DNA]</scope>
    <source>
        <strain evidence="16 17">NS-104</strain>
    </source>
</reference>
<dbReference type="GO" id="GO:0009279">
    <property type="term" value="C:cell outer membrane"/>
    <property type="evidence" value="ECO:0007669"/>
    <property type="project" value="UniProtKB-SubCell"/>
</dbReference>
<organism evidence="16 17">
    <name type="scientific">Metarhizobium album</name>
    <dbReference type="NCBI Taxonomy" id="2182425"/>
    <lineage>
        <taxon>Bacteria</taxon>
        <taxon>Pseudomonadati</taxon>
        <taxon>Pseudomonadota</taxon>
        <taxon>Alphaproteobacteria</taxon>
        <taxon>Hyphomicrobiales</taxon>
        <taxon>Rhizobiaceae</taxon>
        <taxon>Metarhizobium</taxon>
    </lineage>
</organism>
<dbReference type="CDD" id="cd01347">
    <property type="entry name" value="ligand_gated_channel"/>
    <property type="match status" value="1"/>
</dbReference>
<dbReference type="AlphaFoldDB" id="A0A2U2DIM9"/>
<evidence type="ECO:0000313" key="17">
    <source>
        <dbReference type="Proteomes" id="UP000245252"/>
    </source>
</evidence>
<comment type="subcellular location">
    <subcellularLocation>
        <location evidence="1 11">Cell outer membrane</location>
        <topology evidence="1 11">Multi-pass membrane protein</topology>
    </subcellularLocation>
</comment>
<evidence type="ECO:0000256" key="7">
    <source>
        <dbReference type="ARBA" id="ARBA00023065"/>
    </source>
</evidence>
<evidence type="ECO:0000256" key="3">
    <source>
        <dbReference type="ARBA" id="ARBA00022452"/>
    </source>
</evidence>
<keyword evidence="8 12" id="KW-0798">TonB box</keyword>
<evidence type="ECO:0000313" key="16">
    <source>
        <dbReference type="EMBL" id="PWE53167.1"/>
    </source>
</evidence>
<dbReference type="PANTHER" id="PTHR32552">
    <property type="entry name" value="FERRICHROME IRON RECEPTOR-RELATED"/>
    <property type="match status" value="1"/>
</dbReference>
<name>A0A2U2DIM9_9HYPH</name>
<dbReference type="PROSITE" id="PS52016">
    <property type="entry name" value="TONB_DEPENDENT_REC_3"/>
    <property type="match status" value="1"/>
</dbReference>
<keyword evidence="13" id="KW-0732">Signal</keyword>
<keyword evidence="7" id="KW-0406">Ion transport</keyword>
<dbReference type="SUPFAM" id="SSF56935">
    <property type="entry name" value="Porins"/>
    <property type="match status" value="1"/>
</dbReference>
<dbReference type="InterPro" id="IPR000531">
    <property type="entry name" value="Beta-barrel_TonB"/>
</dbReference>
<dbReference type="InterPro" id="IPR012910">
    <property type="entry name" value="Plug_dom"/>
</dbReference>
<comment type="similarity">
    <text evidence="11 12">Belongs to the TonB-dependent receptor family.</text>
</comment>
<evidence type="ECO:0000256" key="1">
    <source>
        <dbReference type="ARBA" id="ARBA00004571"/>
    </source>
</evidence>
<evidence type="ECO:0000259" key="15">
    <source>
        <dbReference type="Pfam" id="PF07715"/>
    </source>
</evidence>
<evidence type="ECO:0000256" key="13">
    <source>
        <dbReference type="SAM" id="SignalP"/>
    </source>
</evidence>
<feature type="domain" description="TonB-dependent receptor plug" evidence="15">
    <location>
        <begin position="64"/>
        <end position="170"/>
    </location>
</feature>
<protein>
    <submittedName>
        <fullName evidence="16">TonB-dependent receptor</fullName>
    </submittedName>
</protein>
<evidence type="ECO:0000256" key="8">
    <source>
        <dbReference type="ARBA" id="ARBA00023077"/>
    </source>
</evidence>
<feature type="signal peptide" evidence="13">
    <location>
        <begin position="1"/>
        <end position="34"/>
    </location>
</feature>
<keyword evidence="5 11" id="KW-0812">Transmembrane</keyword>
<evidence type="ECO:0000256" key="10">
    <source>
        <dbReference type="ARBA" id="ARBA00023237"/>
    </source>
</evidence>